<dbReference type="AlphaFoldDB" id="A0A0C9UCF4"/>
<name>A0A0C9UCF4_SPHS4</name>
<proteinExistence type="predicted"/>
<feature type="compositionally biased region" description="Basic residues" evidence="1">
    <location>
        <begin position="415"/>
        <end position="427"/>
    </location>
</feature>
<feature type="compositionally biased region" description="Basic and acidic residues" evidence="1">
    <location>
        <begin position="405"/>
        <end position="414"/>
    </location>
</feature>
<feature type="region of interest" description="Disordered" evidence="1">
    <location>
        <begin position="401"/>
        <end position="427"/>
    </location>
</feature>
<evidence type="ECO:0000313" key="3">
    <source>
        <dbReference type="Proteomes" id="UP000054279"/>
    </source>
</evidence>
<evidence type="ECO:0000256" key="1">
    <source>
        <dbReference type="SAM" id="MobiDB-lite"/>
    </source>
</evidence>
<gene>
    <name evidence="2" type="ORF">M422DRAFT_49000</name>
</gene>
<dbReference type="EMBL" id="KN837141">
    <property type="protein sequence ID" value="KIJ40778.1"/>
    <property type="molecule type" value="Genomic_DNA"/>
</dbReference>
<dbReference type="OrthoDB" id="2265569at2759"/>
<dbReference type="HOGENOM" id="CLU_642783_0_0_1"/>
<sequence>MNPDLVNRKVEDLIVSVSMSTASLEKALLKEFNNLMEEEYSNFLSMEWPYIKPKKYHRTDLKAVKHIDEVKKLLLKRLGPIPVFFFLTVIFPTKNYPGPYRPLEKGLLLLYHLVKGCSLEDMRRFIAPSTFNEILSSFYKKDKGVNNALEDLISEKLHNMFSNIRIRILSAQLKNPSSFKSITVLLDGHDTRATHTGVSSKEQWSYKLRKSGFRTQVAMDINNMVLYASEPAACARNTDGPMFTELGIEKIIEKEDCIGLDGAYKAFIRQIVDTTDLQQQNFCCPRRKQRGVELSSEEKDYNTRFGSFRSSIESLFGQLGIIFEKFNNKTPVITSMAGVFSIQFKLACLLLNIKTFVNMGHIKPESHHMMWIENDFDYKKENADEPEDNLPSLIDQMTLSNSMVKEQDDTDKPKSRNYKKRKIVTTI</sequence>
<evidence type="ECO:0000313" key="2">
    <source>
        <dbReference type="EMBL" id="KIJ40778.1"/>
    </source>
</evidence>
<dbReference type="Proteomes" id="UP000054279">
    <property type="component" value="Unassembled WGS sequence"/>
</dbReference>
<reference evidence="2 3" key="1">
    <citation type="submission" date="2014-06" db="EMBL/GenBank/DDBJ databases">
        <title>Evolutionary Origins and Diversification of the Mycorrhizal Mutualists.</title>
        <authorList>
            <consortium name="DOE Joint Genome Institute"/>
            <consortium name="Mycorrhizal Genomics Consortium"/>
            <person name="Kohler A."/>
            <person name="Kuo A."/>
            <person name="Nagy L.G."/>
            <person name="Floudas D."/>
            <person name="Copeland A."/>
            <person name="Barry K.W."/>
            <person name="Cichocki N."/>
            <person name="Veneault-Fourrey C."/>
            <person name="LaButti K."/>
            <person name="Lindquist E.A."/>
            <person name="Lipzen A."/>
            <person name="Lundell T."/>
            <person name="Morin E."/>
            <person name="Murat C."/>
            <person name="Riley R."/>
            <person name="Ohm R."/>
            <person name="Sun H."/>
            <person name="Tunlid A."/>
            <person name="Henrissat B."/>
            <person name="Grigoriev I.V."/>
            <person name="Hibbett D.S."/>
            <person name="Martin F."/>
        </authorList>
    </citation>
    <scope>NUCLEOTIDE SEQUENCE [LARGE SCALE GENOMIC DNA]</scope>
    <source>
        <strain evidence="2 3">SS14</strain>
    </source>
</reference>
<protein>
    <submittedName>
        <fullName evidence="2">Unplaced genomic scaffold SPHSTscaffold_66, whole genome shotgun sequence</fullName>
    </submittedName>
</protein>
<keyword evidence="3" id="KW-1185">Reference proteome</keyword>
<organism evidence="2 3">
    <name type="scientific">Sphaerobolus stellatus (strain SS14)</name>
    <dbReference type="NCBI Taxonomy" id="990650"/>
    <lineage>
        <taxon>Eukaryota</taxon>
        <taxon>Fungi</taxon>
        <taxon>Dikarya</taxon>
        <taxon>Basidiomycota</taxon>
        <taxon>Agaricomycotina</taxon>
        <taxon>Agaricomycetes</taxon>
        <taxon>Phallomycetidae</taxon>
        <taxon>Geastrales</taxon>
        <taxon>Sphaerobolaceae</taxon>
        <taxon>Sphaerobolus</taxon>
    </lineage>
</organism>
<accession>A0A0C9UCF4</accession>